<reference evidence="2" key="5">
    <citation type="journal article" date="2021" name="G3 (Bethesda)">
        <title>Aegilops tauschii genome assembly Aet v5.0 features greater sequence contiguity and improved annotation.</title>
        <authorList>
            <person name="Wang L."/>
            <person name="Zhu T."/>
            <person name="Rodriguez J.C."/>
            <person name="Deal K.R."/>
            <person name="Dubcovsky J."/>
            <person name="McGuire P.E."/>
            <person name="Lux T."/>
            <person name="Spannagl M."/>
            <person name="Mayer K.F.X."/>
            <person name="Baldrich P."/>
            <person name="Meyers B.C."/>
            <person name="Huo N."/>
            <person name="Gu Y.Q."/>
            <person name="Zhou H."/>
            <person name="Devos K.M."/>
            <person name="Bennetzen J.L."/>
            <person name="Unver T."/>
            <person name="Budak H."/>
            <person name="Gulick P.J."/>
            <person name="Galiba G."/>
            <person name="Kalapos B."/>
            <person name="Nelson D.R."/>
            <person name="Li P."/>
            <person name="You F.M."/>
            <person name="Luo M.C."/>
            <person name="Dvorak J."/>
        </authorList>
    </citation>
    <scope>NUCLEOTIDE SEQUENCE [LARGE SCALE GENOMIC DNA]</scope>
    <source>
        <strain evidence="2">cv. AL8/78</strain>
    </source>
</reference>
<dbReference type="EnsemblPlants" id="AET7Gv21286200.47">
    <property type="protein sequence ID" value="AET7Gv21286200.47"/>
    <property type="gene ID" value="AET7Gv21286200"/>
</dbReference>
<evidence type="ECO:0000313" key="3">
    <source>
        <dbReference type="Proteomes" id="UP000015105"/>
    </source>
</evidence>
<evidence type="ECO:0000313" key="2">
    <source>
        <dbReference type="EnsemblPlants" id="AET7Gv21286200.47"/>
    </source>
</evidence>
<proteinExistence type="predicted"/>
<name>A0A453T8I5_AEGTS</name>
<reference evidence="3" key="2">
    <citation type="journal article" date="2017" name="Nat. Plants">
        <title>The Aegilops tauschii genome reveals multiple impacts of transposons.</title>
        <authorList>
            <person name="Zhao G."/>
            <person name="Zou C."/>
            <person name="Li K."/>
            <person name="Wang K."/>
            <person name="Li T."/>
            <person name="Gao L."/>
            <person name="Zhang X."/>
            <person name="Wang H."/>
            <person name="Yang Z."/>
            <person name="Liu X."/>
            <person name="Jiang W."/>
            <person name="Mao L."/>
            <person name="Kong X."/>
            <person name="Jiao Y."/>
            <person name="Jia J."/>
        </authorList>
    </citation>
    <scope>NUCLEOTIDE SEQUENCE [LARGE SCALE GENOMIC DNA]</scope>
    <source>
        <strain evidence="3">cv. AL8/78</strain>
    </source>
</reference>
<keyword evidence="3" id="KW-1185">Reference proteome</keyword>
<dbReference type="Gramene" id="AET7Gv21286200.47">
    <property type="protein sequence ID" value="AET7Gv21286200.47"/>
    <property type="gene ID" value="AET7Gv21286200"/>
</dbReference>
<dbReference type="Proteomes" id="UP000015105">
    <property type="component" value="Chromosome 7D"/>
</dbReference>
<dbReference type="AlphaFoldDB" id="A0A453T8I5"/>
<reference evidence="3" key="1">
    <citation type="journal article" date="2014" name="Science">
        <title>Ancient hybridizations among the ancestral genomes of bread wheat.</title>
        <authorList>
            <consortium name="International Wheat Genome Sequencing Consortium,"/>
            <person name="Marcussen T."/>
            <person name="Sandve S.R."/>
            <person name="Heier L."/>
            <person name="Spannagl M."/>
            <person name="Pfeifer M."/>
            <person name="Jakobsen K.S."/>
            <person name="Wulff B.B."/>
            <person name="Steuernagel B."/>
            <person name="Mayer K.F."/>
            <person name="Olsen O.A."/>
        </authorList>
    </citation>
    <scope>NUCLEOTIDE SEQUENCE [LARGE SCALE GENOMIC DNA]</scope>
    <source>
        <strain evidence="3">cv. AL8/78</strain>
    </source>
</reference>
<organism evidence="2 3">
    <name type="scientific">Aegilops tauschii subsp. strangulata</name>
    <name type="common">Goatgrass</name>
    <dbReference type="NCBI Taxonomy" id="200361"/>
    <lineage>
        <taxon>Eukaryota</taxon>
        <taxon>Viridiplantae</taxon>
        <taxon>Streptophyta</taxon>
        <taxon>Embryophyta</taxon>
        <taxon>Tracheophyta</taxon>
        <taxon>Spermatophyta</taxon>
        <taxon>Magnoliopsida</taxon>
        <taxon>Liliopsida</taxon>
        <taxon>Poales</taxon>
        <taxon>Poaceae</taxon>
        <taxon>BOP clade</taxon>
        <taxon>Pooideae</taxon>
        <taxon>Triticodae</taxon>
        <taxon>Triticeae</taxon>
        <taxon>Triticinae</taxon>
        <taxon>Aegilops</taxon>
    </lineage>
</organism>
<reference evidence="2" key="3">
    <citation type="journal article" date="2017" name="Nature">
        <title>Genome sequence of the progenitor of the wheat D genome Aegilops tauschii.</title>
        <authorList>
            <person name="Luo M.C."/>
            <person name="Gu Y.Q."/>
            <person name="Puiu D."/>
            <person name="Wang H."/>
            <person name="Twardziok S.O."/>
            <person name="Deal K.R."/>
            <person name="Huo N."/>
            <person name="Zhu T."/>
            <person name="Wang L."/>
            <person name="Wang Y."/>
            <person name="McGuire P.E."/>
            <person name="Liu S."/>
            <person name="Long H."/>
            <person name="Ramasamy R.K."/>
            <person name="Rodriguez J.C."/>
            <person name="Van S.L."/>
            <person name="Yuan L."/>
            <person name="Wang Z."/>
            <person name="Xia Z."/>
            <person name="Xiao L."/>
            <person name="Anderson O.D."/>
            <person name="Ouyang S."/>
            <person name="Liang Y."/>
            <person name="Zimin A.V."/>
            <person name="Pertea G."/>
            <person name="Qi P."/>
            <person name="Bennetzen J.L."/>
            <person name="Dai X."/>
            <person name="Dawson M.W."/>
            <person name="Muller H.G."/>
            <person name="Kugler K."/>
            <person name="Rivarola-Duarte L."/>
            <person name="Spannagl M."/>
            <person name="Mayer K.F.X."/>
            <person name="Lu F.H."/>
            <person name="Bevan M.W."/>
            <person name="Leroy P."/>
            <person name="Li P."/>
            <person name="You F.M."/>
            <person name="Sun Q."/>
            <person name="Liu Z."/>
            <person name="Lyons E."/>
            <person name="Wicker T."/>
            <person name="Salzberg S.L."/>
            <person name="Devos K.M."/>
            <person name="Dvorak J."/>
        </authorList>
    </citation>
    <scope>NUCLEOTIDE SEQUENCE [LARGE SCALE GENOMIC DNA]</scope>
    <source>
        <strain evidence="2">cv. AL8/78</strain>
    </source>
</reference>
<reference evidence="2" key="4">
    <citation type="submission" date="2019-03" db="UniProtKB">
        <authorList>
            <consortium name="EnsemblPlants"/>
        </authorList>
    </citation>
    <scope>IDENTIFICATION</scope>
</reference>
<protein>
    <submittedName>
        <fullName evidence="2">Uncharacterized protein</fullName>
    </submittedName>
</protein>
<accession>A0A453T8I5</accession>
<evidence type="ECO:0000256" key="1">
    <source>
        <dbReference type="SAM" id="Phobius"/>
    </source>
</evidence>
<keyword evidence="1" id="KW-1133">Transmembrane helix</keyword>
<keyword evidence="1" id="KW-0812">Transmembrane</keyword>
<keyword evidence="1" id="KW-0472">Membrane</keyword>
<feature type="transmembrane region" description="Helical" evidence="1">
    <location>
        <begin position="16"/>
        <end position="36"/>
    </location>
</feature>
<sequence>VQALGGLGLASLHGTVLWFGHGCNGLVVVALFEMYSKCGLYEYARKVFDRIQQPSVFE</sequence>